<dbReference type="Proteomes" id="UP000481043">
    <property type="component" value="Unassembled WGS sequence"/>
</dbReference>
<name>A0A6M0QBD4_9BACI</name>
<keyword evidence="1" id="KW-0812">Transmembrane</keyword>
<keyword evidence="3" id="KW-1185">Reference proteome</keyword>
<dbReference type="RefSeq" id="WP_163180531.1">
    <property type="nucleotide sequence ID" value="NZ_JAAIWM010000005.1"/>
</dbReference>
<dbReference type="AlphaFoldDB" id="A0A6M0QBD4"/>
<organism evidence="2 3">
    <name type="scientific">Bacillus mesophilus</name>
    <dbReference type="NCBI Taxonomy" id="1808955"/>
    <lineage>
        <taxon>Bacteria</taxon>
        <taxon>Bacillati</taxon>
        <taxon>Bacillota</taxon>
        <taxon>Bacilli</taxon>
        <taxon>Bacillales</taxon>
        <taxon>Bacillaceae</taxon>
        <taxon>Bacillus</taxon>
    </lineage>
</organism>
<dbReference type="EMBL" id="JAAIWM010000005">
    <property type="protein sequence ID" value="NEY73069.1"/>
    <property type="molecule type" value="Genomic_DNA"/>
</dbReference>
<dbReference type="PANTHER" id="PTHR41307:SF1">
    <property type="entry name" value="MEMBRANE PROTEIN"/>
    <property type="match status" value="1"/>
</dbReference>
<dbReference type="SUPFAM" id="SSF158560">
    <property type="entry name" value="BH3980-like"/>
    <property type="match status" value="1"/>
</dbReference>
<accession>A0A6M0QBD4</accession>
<proteinExistence type="predicted"/>
<evidence type="ECO:0000313" key="2">
    <source>
        <dbReference type="EMBL" id="NEY73069.1"/>
    </source>
</evidence>
<dbReference type="PANTHER" id="PTHR41307">
    <property type="entry name" value="MEMBRANE PROTEIN-RELATED"/>
    <property type="match status" value="1"/>
</dbReference>
<protein>
    <recommendedName>
        <fullName evidence="4">DUF1129 domain-containing protein</fullName>
    </recommendedName>
</protein>
<keyword evidence="1" id="KW-1133">Transmembrane helix</keyword>
<dbReference type="SUPFAM" id="SSF103473">
    <property type="entry name" value="MFS general substrate transporter"/>
    <property type="match status" value="1"/>
</dbReference>
<evidence type="ECO:0000313" key="3">
    <source>
        <dbReference type="Proteomes" id="UP000481043"/>
    </source>
</evidence>
<feature type="transmembrane region" description="Helical" evidence="1">
    <location>
        <begin position="74"/>
        <end position="92"/>
    </location>
</feature>
<gene>
    <name evidence="2" type="ORF">G4D63_15135</name>
</gene>
<sequence length="250" mass="28369">MLSKQSDQFLIELRLYLLSKGKNEKEVNEITEELEVHLMEAELEGKDVRHIIGESPKQYMKSIGESMSTDYRQMVGLIPMMILLLAAYFSFGPALEDSFSLSKGIILIAIVGGMIGLVIYSFLLFKVLPKFLHSKWGYMLTIGTSFLVTGLGVIVLLWYREQGFQSVYIATPFQNNVIILVCIAIFIASALYTKTWFTILVPLFLSLGPIASRFIPEDIDKNPTYIFYTILILVVITAIVIFFLVKRKRS</sequence>
<dbReference type="InterPro" id="IPR036259">
    <property type="entry name" value="MFS_trans_sf"/>
</dbReference>
<feature type="transmembrane region" description="Helical" evidence="1">
    <location>
        <begin position="104"/>
        <end position="125"/>
    </location>
</feature>
<evidence type="ECO:0000256" key="1">
    <source>
        <dbReference type="SAM" id="Phobius"/>
    </source>
</evidence>
<reference evidence="2 3" key="1">
    <citation type="submission" date="2020-02" db="EMBL/GenBank/DDBJ databases">
        <title>Bacillus aquiflavi sp. nov., isolated from yellow water of strong flavor Chinese baijiu in Yibin region of China.</title>
        <authorList>
            <person name="Xie J."/>
        </authorList>
    </citation>
    <scope>NUCLEOTIDE SEQUENCE [LARGE SCALE GENOMIC DNA]</scope>
    <source>
        <strain evidence="2 3">SA4</strain>
    </source>
</reference>
<feature type="transmembrane region" description="Helical" evidence="1">
    <location>
        <begin position="226"/>
        <end position="245"/>
    </location>
</feature>
<evidence type="ECO:0008006" key="4">
    <source>
        <dbReference type="Google" id="ProtNLM"/>
    </source>
</evidence>
<keyword evidence="1" id="KW-0472">Membrane</keyword>
<feature type="transmembrane region" description="Helical" evidence="1">
    <location>
        <begin position="137"/>
        <end position="159"/>
    </location>
</feature>
<feature type="transmembrane region" description="Helical" evidence="1">
    <location>
        <begin position="165"/>
        <end position="188"/>
    </location>
</feature>
<comment type="caution">
    <text evidence="2">The sequence shown here is derived from an EMBL/GenBank/DDBJ whole genome shotgun (WGS) entry which is preliminary data.</text>
</comment>
<feature type="transmembrane region" description="Helical" evidence="1">
    <location>
        <begin position="195"/>
        <end position="214"/>
    </location>
</feature>